<keyword evidence="1" id="KW-0808">Transferase</keyword>
<dbReference type="OrthoDB" id="7348755at2"/>
<sequence>MSITNRYYNENAQSFFDTTVNVDVQKLYDRFLPRIENHGKILDAGCGSGRDSKNFLNLGYKVVAFDANESLVELATEYLSQHVTHATFESFEAKPDSFDAIWACASLLHVPNKELPRTFSRLSELLKPKGVFYCSFKYGNTEQIRNGRFFADMNEQTLRDALSSTQLKVVETWMSSDARPGRETEQWLNAILVRA</sequence>
<proteinExistence type="predicted"/>
<dbReference type="PANTHER" id="PTHR43861:SF1">
    <property type="entry name" value="TRANS-ACONITATE 2-METHYLTRANSFERASE"/>
    <property type="match status" value="1"/>
</dbReference>
<dbReference type="Pfam" id="PF13489">
    <property type="entry name" value="Methyltransf_23"/>
    <property type="match status" value="1"/>
</dbReference>
<dbReference type="Proteomes" id="UP000031977">
    <property type="component" value="Unassembled WGS sequence"/>
</dbReference>
<dbReference type="AlphaFoldDB" id="A0A0C3DHI3"/>
<organism evidence="1 2">
    <name type="scientific">Vibrio mytili</name>
    <dbReference type="NCBI Taxonomy" id="50718"/>
    <lineage>
        <taxon>Bacteria</taxon>
        <taxon>Pseudomonadati</taxon>
        <taxon>Pseudomonadota</taxon>
        <taxon>Gammaproteobacteria</taxon>
        <taxon>Vibrionales</taxon>
        <taxon>Vibrionaceae</taxon>
        <taxon>Vibrio</taxon>
    </lineage>
</organism>
<dbReference type="PANTHER" id="PTHR43861">
    <property type="entry name" value="TRANS-ACONITATE 2-METHYLTRANSFERASE-RELATED"/>
    <property type="match status" value="1"/>
</dbReference>
<reference evidence="1 2" key="1">
    <citation type="submission" date="2015-01" db="EMBL/GenBank/DDBJ databases">
        <title>Draft genome of Vibrio mytili type strain CAIM 528.</title>
        <authorList>
            <person name="Gonzalez-Castillo A."/>
            <person name="Gomez-Gil B."/>
            <person name="Enciso-Ibarra J."/>
        </authorList>
    </citation>
    <scope>NUCLEOTIDE SEQUENCE [LARGE SCALE GENOMIC DNA]</scope>
    <source>
        <strain evidence="1 2">CAIM 528</strain>
    </source>
</reference>
<comment type="caution">
    <text evidence="1">The sequence shown here is derived from an EMBL/GenBank/DDBJ whole genome shotgun (WGS) entry which is preliminary data.</text>
</comment>
<dbReference type="GO" id="GO:0016740">
    <property type="term" value="F:transferase activity"/>
    <property type="evidence" value="ECO:0007669"/>
    <property type="project" value="UniProtKB-KW"/>
</dbReference>
<protein>
    <submittedName>
        <fullName evidence="1">SAM-dependent methlyltransferase</fullName>
    </submittedName>
</protein>
<dbReference type="STRING" id="50718.SU60_10110"/>
<dbReference type="CDD" id="cd02440">
    <property type="entry name" value="AdoMet_MTases"/>
    <property type="match status" value="1"/>
</dbReference>
<dbReference type="EMBL" id="JXOK01000037">
    <property type="protein sequence ID" value="KIN10859.1"/>
    <property type="molecule type" value="Genomic_DNA"/>
</dbReference>
<accession>A0A0C3DHI3</accession>
<name>A0A0C3DHI3_9VIBR</name>
<dbReference type="Gene3D" id="3.40.50.150">
    <property type="entry name" value="Vaccinia Virus protein VP39"/>
    <property type="match status" value="1"/>
</dbReference>
<dbReference type="InterPro" id="IPR029063">
    <property type="entry name" value="SAM-dependent_MTases_sf"/>
</dbReference>
<evidence type="ECO:0000313" key="1">
    <source>
        <dbReference type="EMBL" id="KIN10859.1"/>
    </source>
</evidence>
<dbReference type="SUPFAM" id="SSF53335">
    <property type="entry name" value="S-adenosyl-L-methionine-dependent methyltransferases"/>
    <property type="match status" value="1"/>
</dbReference>
<keyword evidence="2" id="KW-1185">Reference proteome</keyword>
<gene>
    <name evidence="1" type="ORF">SU60_10110</name>
</gene>
<evidence type="ECO:0000313" key="2">
    <source>
        <dbReference type="Proteomes" id="UP000031977"/>
    </source>
</evidence>